<protein>
    <submittedName>
        <fullName evidence="1">Uncharacterized protein</fullName>
    </submittedName>
</protein>
<keyword evidence="2" id="KW-1185">Reference proteome</keyword>
<dbReference type="AlphaFoldDB" id="A0A8J8GC23"/>
<sequence>MNIDLYHSKRKYSKNFKDEFDYDKNVDFYYHNLINSLILFTYTSEELQQLEPILIDPISELYEEIDYAFIPNLFESVFRNGLIEQKNKNSLINFKTKIDEIPNEYWNYKSMDTIPIWKEINLEANNLLNNINCKQRIYEDKYVYFNTAK</sequence>
<accession>A0A8J8GC23</accession>
<organism evidence="1 2">
    <name type="scientific">Frigoriflavimonas asaccharolytica</name>
    <dbReference type="NCBI Taxonomy" id="2735899"/>
    <lineage>
        <taxon>Bacteria</taxon>
        <taxon>Pseudomonadati</taxon>
        <taxon>Bacteroidota</taxon>
        <taxon>Flavobacteriia</taxon>
        <taxon>Flavobacteriales</taxon>
        <taxon>Weeksellaceae</taxon>
        <taxon>Frigoriflavimonas</taxon>
    </lineage>
</organism>
<dbReference type="RefSeq" id="WP_173780021.1">
    <property type="nucleotide sequence ID" value="NZ_JABSNO010000021.1"/>
</dbReference>
<dbReference type="Proteomes" id="UP000610746">
    <property type="component" value="Unassembled WGS sequence"/>
</dbReference>
<reference evidence="1" key="1">
    <citation type="submission" date="2020-05" db="EMBL/GenBank/DDBJ databases">
        <title>Genomic Encyclopedia of Type Strains, Phase IV (KMG-V): Genome sequencing to study the core and pangenomes of soil and plant-associated prokaryotes.</title>
        <authorList>
            <person name="Whitman W."/>
        </authorList>
    </citation>
    <scope>NUCLEOTIDE SEQUENCE</scope>
    <source>
        <strain evidence="1">16F</strain>
    </source>
</reference>
<proteinExistence type="predicted"/>
<evidence type="ECO:0000313" key="2">
    <source>
        <dbReference type="Proteomes" id="UP000610746"/>
    </source>
</evidence>
<evidence type="ECO:0000313" key="1">
    <source>
        <dbReference type="EMBL" id="NRS93464.1"/>
    </source>
</evidence>
<dbReference type="EMBL" id="JABSNO010000021">
    <property type="protein sequence ID" value="NRS93464.1"/>
    <property type="molecule type" value="Genomic_DNA"/>
</dbReference>
<gene>
    <name evidence="1" type="ORF">HNQ03_002554</name>
</gene>
<comment type="caution">
    <text evidence="1">The sequence shown here is derived from an EMBL/GenBank/DDBJ whole genome shotgun (WGS) entry which is preliminary data.</text>
</comment>
<name>A0A8J8GC23_9FLAO</name>